<dbReference type="EMBL" id="JABWDY010039277">
    <property type="protein sequence ID" value="KAF5179043.1"/>
    <property type="molecule type" value="Genomic_DNA"/>
</dbReference>
<evidence type="ECO:0000313" key="2">
    <source>
        <dbReference type="Proteomes" id="UP000554482"/>
    </source>
</evidence>
<name>A0A7J6V2E0_THATH</name>
<dbReference type="OrthoDB" id="354304at2759"/>
<accession>A0A7J6V2E0</accession>
<dbReference type="SUPFAM" id="SSF53254">
    <property type="entry name" value="Phosphoglycerate mutase-like"/>
    <property type="match status" value="1"/>
</dbReference>
<sequence>MEEYVIAYQMVGRLFLNKFPDSSEVMKGTKACSDILIAHKTCKRHNQNDCQEVIVVPKLKARNVRSLQVLTWGEIQEKDPHAYHVFFCSQNDFEIPGGRRGFFRSVAALEEIVSSHKGTQFVSGENSAEAVVENLSYT</sequence>
<comment type="caution">
    <text evidence="1">The sequence shown here is derived from an EMBL/GenBank/DDBJ whole genome shotgun (WGS) entry which is preliminary data.</text>
</comment>
<organism evidence="1 2">
    <name type="scientific">Thalictrum thalictroides</name>
    <name type="common">Rue-anemone</name>
    <name type="synonym">Anemone thalictroides</name>
    <dbReference type="NCBI Taxonomy" id="46969"/>
    <lineage>
        <taxon>Eukaryota</taxon>
        <taxon>Viridiplantae</taxon>
        <taxon>Streptophyta</taxon>
        <taxon>Embryophyta</taxon>
        <taxon>Tracheophyta</taxon>
        <taxon>Spermatophyta</taxon>
        <taxon>Magnoliopsida</taxon>
        <taxon>Ranunculales</taxon>
        <taxon>Ranunculaceae</taxon>
        <taxon>Thalictroideae</taxon>
        <taxon>Thalictrum</taxon>
    </lineage>
</organism>
<reference evidence="1 2" key="1">
    <citation type="submission" date="2020-06" db="EMBL/GenBank/DDBJ databases">
        <title>Transcriptomic and genomic resources for Thalictrum thalictroides and T. hernandezii: Facilitating candidate gene discovery in an emerging model plant lineage.</title>
        <authorList>
            <person name="Arias T."/>
            <person name="Riano-Pachon D.M."/>
            <person name="Di Stilio V.S."/>
        </authorList>
    </citation>
    <scope>NUCLEOTIDE SEQUENCE [LARGE SCALE GENOMIC DNA]</scope>
    <source>
        <strain evidence="2">cv. WT478/WT964</strain>
        <tissue evidence="1">Leaves</tissue>
    </source>
</reference>
<gene>
    <name evidence="1" type="ORF">FRX31_031369</name>
</gene>
<evidence type="ECO:0000313" key="1">
    <source>
        <dbReference type="EMBL" id="KAF5179043.1"/>
    </source>
</evidence>
<dbReference type="Proteomes" id="UP000554482">
    <property type="component" value="Unassembled WGS sequence"/>
</dbReference>
<protein>
    <submittedName>
        <fullName evidence="1">Metal-independent phosphoserine phosphatase</fullName>
    </submittedName>
</protein>
<dbReference type="AlphaFoldDB" id="A0A7J6V2E0"/>
<keyword evidence="2" id="KW-1185">Reference proteome</keyword>
<dbReference type="InterPro" id="IPR029033">
    <property type="entry name" value="His_PPase_superfam"/>
</dbReference>
<proteinExistence type="predicted"/>